<dbReference type="Pfam" id="PF00535">
    <property type="entry name" value="Glycos_transf_2"/>
    <property type="match status" value="1"/>
</dbReference>
<organism evidence="2 3">
    <name type="scientific">Psychromonas arctica</name>
    <dbReference type="NCBI Taxonomy" id="168275"/>
    <lineage>
        <taxon>Bacteria</taxon>
        <taxon>Pseudomonadati</taxon>
        <taxon>Pseudomonadota</taxon>
        <taxon>Gammaproteobacteria</taxon>
        <taxon>Alteromonadales</taxon>
        <taxon>Psychromonadaceae</taxon>
        <taxon>Psychromonas</taxon>
    </lineage>
</organism>
<evidence type="ECO:0000259" key="1">
    <source>
        <dbReference type="Pfam" id="PF00535"/>
    </source>
</evidence>
<evidence type="ECO:0000313" key="3">
    <source>
        <dbReference type="Proteomes" id="UP001366060"/>
    </source>
</evidence>
<keyword evidence="2" id="KW-0328">Glycosyltransferase</keyword>
<dbReference type="EMBL" id="JBAKBA010000025">
    <property type="protein sequence ID" value="MEL0659750.1"/>
    <property type="molecule type" value="Genomic_DNA"/>
</dbReference>
<dbReference type="InterPro" id="IPR029044">
    <property type="entry name" value="Nucleotide-diphossugar_trans"/>
</dbReference>
<dbReference type="Gene3D" id="3.90.550.10">
    <property type="entry name" value="Spore Coat Polysaccharide Biosynthesis Protein SpsA, Chain A"/>
    <property type="match status" value="1"/>
</dbReference>
<comment type="caution">
    <text evidence="2">The sequence shown here is derived from an EMBL/GenBank/DDBJ whole genome shotgun (WGS) entry which is preliminary data.</text>
</comment>
<keyword evidence="3" id="KW-1185">Reference proteome</keyword>
<dbReference type="GO" id="GO:0016757">
    <property type="term" value="F:glycosyltransferase activity"/>
    <property type="evidence" value="ECO:0007669"/>
    <property type="project" value="UniProtKB-KW"/>
</dbReference>
<protein>
    <submittedName>
        <fullName evidence="2">Glycosyltransferase family 2 protein</fullName>
        <ecNumber evidence="2">2.4.-.-</ecNumber>
    </submittedName>
</protein>
<name>A0ABU9HCX6_9GAMM</name>
<gene>
    <name evidence="2" type="ORF">V6255_11435</name>
</gene>
<dbReference type="SUPFAM" id="SSF53448">
    <property type="entry name" value="Nucleotide-diphospho-sugar transferases"/>
    <property type="match status" value="1"/>
</dbReference>
<proteinExistence type="predicted"/>
<keyword evidence="2" id="KW-0808">Transferase</keyword>
<dbReference type="InterPro" id="IPR001173">
    <property type="entry name" value="Glyco_trans_2-like"/>
</dbReference>
<evidence type="ECO:0000313" key="2">
    <source>
        <dbReference type="EMBL" id="MEL0659750.1"/>
    </source>
</evidence>
<dbReference type="PANTHER" id="PTHR22916:SF3">
    <property type="entry name" value="UDP-GLCNAC:BETAGAL BETA-1,3-N-ACETYLGLUCOSAMINYLTRANSFERASE-LIKE PROTEIN 1"/>
    <property type="match status" value="1"/>
</dbReference>
<dbReference type="PANTHER" id="PTHR22916">
    <property type="entry name" value="GLYCOSYLTRANSFERASE"/>
    <property type="match status" value="1"/>
</dbReference>
<sequence>MNYNYLTSIIIPSFNSEKFISATIHSIISQSDIDFEVLITDDCSTDNTVKIIKEYQKLDSRIKLFTLDKNSGAGAARNNSIKYANGRFIAFLDADDIWLPTKLEKQIKFMLDNKYALTYSAYQKFDLDGDLGVINPPLEVSYNQLLYSNVIGCLTAIYDTEHIGKQYMPLIRKRQDMGLWLSILKIIPKAYCLNEVLAKYRVDSGMTRNKWAVLKYQWQFYREVVGLNRFKALNVFIIYAIKGYLKSLK</sequence>
<accession>A0ABU9HCX6</accession>
<dbReference type="RefSeq" id="WP_341628282.1">
    <property type="nucleotide sequence ID" value="NZ_JBAKBA010000025.1"/>
</dbReference>
<reference evidence="2 3" key="1">
    <citation type="submission" date="2024-02" db="EMBL/GenBank/DDBJ databases">
        <title>Bacteria isolated from the canopy kelp, Nereocystis luetkeana.</title>
        <authorList>
            <person name="Pfister C.A."/>
            <person name="Younker I.T."/>
            <person name="Light S.H."/>
        </authorList>
    </citation>
    <scope>NUCLEOTIDE SEQUENCE [LARGE SCALE GENOMIC DNA]</scope>
    <source>
        <strain evidence="2 3">TI.2.07</strain>
    </source>
</reference>
<feature type="domain" description="Glycosyltransferase 2-like" evidence="1">
    <location>
        <begin position="8"/>
        <end position="129"/>
    </location>
</feature>
<dbReference type="EC" id="2.4.-.-" evidence="2"/>
<dbReference type="Proteomes" id="UP001366060">
    <property type="component" value="Unassembled WGS sequence"/>
</dbReference>